<feature type="compositionally biased region" description="Low complexity" evidence="6">
    <location>
        <begin position="369"/>
        <end position="388"/>
    </location>
</feature>
<dbReference type="EMBL" id="JANBQF010000247">
    <property type="protein sequence ID" value="KAJ2003089.1"/>
    <property type="molecule type" value="Genomic_DNA"/>
</dbReference>
<evidence type="ECO:0000256" key="5">
    <source>
        <dbReference type="ARBA" id="ARBA00023242"/>
    </source>
</evidence>
<dbReference type="GO" id="GO:0003677">
    <property type="term" value="F:DNA binding"/>
    <property type="evidence" value="ECO:0007669"/>
    <property type="project" value="InterPro"/>
</dbReference>
<dbReference type="Pfam" id="PF04082">
    <property type="entry name" value="Fungal_trans"/>
    <property type="match status" value="1"/>
</dbReference>
<evidence type="ECO:0000259" key="7">
    <source>
        <dbReference type="Pfam" id="PF04082"/>
    </source>
</evidence>
<evidence type="ECO:0000256" key="6">
    <source>
        <dbReference type="SAM" id="MobiDB-lite"/>
    </source>
</evidence>
<dbReference type="CDD" id="cd12148">
    <property type="entry name" value="fungal_TF_MHR"/>
    <property type="match status" value="1"/>
</dbReference>
<dbReference type="GO" id="GO:0006351">
    <property type="term" value="P:DNA-templated transcription"/>
    <property type="evidence" value="ECO:0007669"/>
    <property type="project" value="InterPro"/>
</dbReference>
<evidence type="ECO:0000256" key="3">
    <source>
        <dbReference type="ARBA" id="ARBA00023015"/>
    </source>
</evidence>
<dbReference type="Proteomes" id="UP001150907">
    <property type="component" value="Unassembled WGS sequence"/>
</dbReference>
<comment type="subcellular location">
    <subcellularLocation>
        <location evidence="1">Nucleus</location>
    </subcellularLocation>
</comment>
<sequence length="648" mass="73682">MSRYLAIGSLLNKDDTIDEASTTDREQSAASEATAVSPLHPRQQQQPLQPLQPQLLQPQNPPRPQLQQPSFSSKAGPEYIRPWDERMSPAEAMRQFYSAQFPSETREVVIFYFEYFYGICPIFHPATFVCRLVCGSVDPLLLDVMRAKTARLITKHTGRPVDLDAIIEHINRRLLLDLESPSFDYVRAVVLMTTLSGGENKFMSYNSLVCLASSMVARLGWHTLDLGARDATSIPWLDWAELEARRRTFWIVYQLDSYQSLLADRPMSIGEDRVYTALPGSDCTWDDVSIAQILHWPTRHMQSIDKATIINTGALSYTFIDVCDLTMLLSRINSFLWGVRQRSYASQLPCRASLMAGINLGLDNANKTNGSSKKAGQSQQQPPQNKQPLDPVPTRSLFELPRFRELHEALQAWRSRLVPADDLKGIGAPLGHFSQFGSLPHRQHLMRARYYCLYCYYVPFLHLLHLANRPSFFAAVTKQTKSHQPPDFTSTEEYRVLREMLSSSFSGTTNDSLLAYDVVEESWQICLDAIFDLSEFLERNRDISLERSDQITPFCLFTSITVLIRHIRKCRCWAEQNPGMVEAASGGSSTKGYGRPVMERCLVVVRQLWTMLKDLGFLWGVRGMERLLRQMQVEEVINAADLFSGLSL</sequence>
<keyword evidence="3" id="KW-0805">Transcription regulation</keyword>
<keyword evidence="9" id="KW-1185">Reference proteome</keyword>
<accession>A0A9W8BCY8</accession>
<dbReference type="OrthoDB" id="2123952at2759"/>
<reference evidence="8" key="1">
    <citation type="submission" date="2022-07" db="EMBL/GenBank/DDBJ databases">
        <title>Phylogenomic reconstructions and comparative analyses of Kickxellomycotina fungi.</title>
        <authorList>
            <person name="Reynolds N.K."/>
            <person name="Stajich J.E."/>
            <person name="Barry K."/>
            <person name="Grigoriev I.V."/>
            <person name="Crous P."/>
            <person name="Smith M.E."/>
        </authorList>
    </citation>
    <scope>NUCLEOTIDE SEQUENCE</scope>
    <source>
        <strain evidence="8">IMI 214461</strain>
    </source>
</reference>
<keyword evidence="2" id="KW-0479">Metal-binding</keyword>
<feature type="region of interest" description="Disordered" evidence="6">
    <location>
        <begin position="366"/>
        <end position="392"/>
    </location>
</feature>
<evidence type="ECO:0000313" key="9">
    <source>
        <dbReference type="Proteomes" id="UP001150907"/>
    </source>
</evidence>
<dbReference type="GO" id="GO:0005634">
    <property type="term" value="C:nucleus"/>
    <property type="evidence" value="ECO:0007669"/>
    <property type="project" value="UniProtKB-SubCell"/>
</dbReference>
<keyword evidence="5" id="KW-0539">Nucleus</keyword>
<protein>
    <recommendedName>
        <fullName evidence="7">Xylanolytic transcriptional activator regulatory domain-containing protein</fullName>
    </recommendedName>
</protein>
<comment type="caution">
    <text evidence="8">The sequence shown here is derived from an EMBL/GenBank/DDBJ whole genome shotgun (WGS) entry which is preliminary data.</text>
</comment>
<evidence type="ECO:0000256" key="1">
    <source>
        <dbReference type="ARBA" id="ARBA00004123"/>
    </source>
</evidence>
<dbReference type="GO" id="GO:0000981">
    <property type="term" value="F:DNA-binding transcription factor activity, RNA polymerase II-specific"/>
    <property type="evidence" value="ECO:0007669"/>
    <property type="project" value="InterPro"/>
</dbReference>
<evidence type="ECO:0000313" key="8">
    <source>
        <dbReference type="EMBL" id="KAJ2003089.1"/>
    </source>
</evidence>
<name>A0A9W8BCY8_9FUNG</name>
<evidence type="ECO:0000256" key="2">
    <source>
        <dbReference type="ARBA" id="ARBA00022723"/>
    </source>
</evidence>
<feature type="compositionally biased region" description="Low complexity" evidence="6">
    <location>
        <begin position="38"/>
        <end position="58"/>
    </location>
</feature>
<proteinExistence type="predicted"/>
<keyword evidence="4" id="KW-0804">Transcription</keyword>
<dbReference type="PANTHER" id="PTHR47338">
    <property type="entry name" value="ZN(II)2CYS6 TRANSCRIPTION FACTOR (EUROFUNG)-RELATED"/>
    <property type="match status" value="1"/>
</dbReference>
<feature type="region of interest" description="Disordered" evidence="6">
    <location>
        <begin position="13"/>
        <end position="78"/>
    </location>
</feature>
<dbReference type="AlphaFoldDB" id="A0A9W8BCY8"/>
<organism evidence="8 9">
    <name type="scientific">Coemansia thaxteri</name>
    <dbReference type="NCBI Taxonomy" id="2663907"/>
    <lineage>
        <taxon>Eukaryota</taxon>
        <taxon>Fungi</taxon>
        <taxon>Fungi incertae sedis</taxon>
        <taxon>Zoopagomycota</taxon>
        <taxon>Kickxellomycotina</taxon>
        <taxon>Kickxellomycetes</taxon>
        <taxon>Kickxellales</taxon>
        <taxon>Kickxellaceae</taxon>
        <taxon>Coemansia</taxon>
    </lineage>
</organism>
<evidence type="ECO:0000256" key="4">
    <source>
        <dbReference type="ARBA" id="ARBA00023163"/>
    </source>
</evidence>
<dbReference type="InterPro" id="IPR007219">
    <property type="entry name" value="XnlR_reg_dom"/>
</dbReference>
<dbReference type="PANTHER" id="PTHR47338:SF5">
    <property type="entry name" value="ZN(II)2CYS6 TRANSCRIPTION FACTOR (EUROFUNG)"/>
    <property type="match status" value="1"/>
</dbReference>
<dbReference type="GO" id="GO:0008270">
    <property type="term" value="F:zinc ion binding"/>
    <property type="evidence" value="ECO:0007669"/>
    <property type="project" value="InterPro"/>
</dbReference>
<feature type="domain" description="Xylanolytic transcriptional activator regulatory" evidence="7">
    <location>
        <begin position="111"/>
        <end position="310"/>
    </location>
</feature>
<dbReference type="InterPro" id="IPR050815">
    <property type="entry name" value="TF_fung"/>
</dbReference>
<gene>
    <name evidence="8" type="ORF">H4R26_003263</name>
</gene>